<name>A0AAN7ANI6_9PEZI</name>
<feature type="compositionally biased region" description="Pro residues" evidence="1">
    <location>
        <begin position="14"/>
        <end position="26"/>
    </location>
</feature>
<reference evidence="2" key="1">
    <citation type="journal article" date="2023" name="Mol. Phylogenet. Evol.">
        <title>Genome-scale phylogeny and comparative genomics of the fungal order Sordariales.</title>
        <authorList>
            <person name="Hensen N."/>
            <person name="Bonometti L."/>
            <person name="Westerberg I."/>
            <person name="Brannstrom I.O."/>
            <person name="Guillou S."/>
            <person name="Cros-Aarteil S."/>
            <person name="Calhoun S."/>
            <person name="Haridas S."/>
            <person name="Kuo A."/>
            <person name="Mondo S."/>
            <person name="Pangilinan J."/>
            <person name="Riley R."/>
            <person name="LaButti K."/>
            <person name="Andreopoulos B."/>
            <person name="Lipzen A."/>
            <person name="Chen C."/>
            <person name="Yan M."/>
            <person name="Daum C."/>
            <person name="Ng V."/>
            <person name="Clum A."/>
            <person name="Steindorff A."/>
            <person name="Ohm R.A."/>
            <person name="Martin F."/>
            <person name="Silar P."/>
            <person name="Natvig D.O."/>
            <person name="Lalanne C."/>
            <person name="Gautier V."/>
            <person name="Ament-Velasquez S.L."/>
            <person name="Kruys A."/>
            <person name="Hutchinson M.I."/>
            <person name="Powell A.J."/>
            <person name="Barry K."/>
            <person name="Miller A.N."/>
            <person name="Grigoriev I.V."/>
            <person name="Debuchy R."/>
            <person name="Gladieux P."/>
            <person name="Hiltunen Thoren M."/>
            <person name="Johannesson H."/>
        </authorList>
    </citation>
    <scope>NUCLEOTIDE SEQUENCE</scope>
    <source>
        <strain evidence="2">CBS 315.58</strain>
    </source>
</reference>
<organism evidence="2 3">
    <name type="scientific">Triangularia verruculosa</name>
    <dbReference type="NCBI Taxonomy" id="2587418"/>
    <lineage>
        <taxon>Eukaryota</taxon>
        <taxon>Fungi</taxon>
        <taxon>Dikarya</taxon>
        <taxon>Ascomycota</taxon>
        <taxon>Pezizomycotina</taxon>
        <taxon>Sordariomycetes</taxon>
        <taxon>Sordariomycetidae</taxon>
        <taxon>Sordariales</taxon>
        <taxon>Podosporaceae</taxon>
        <taxon>Triangularia</taxon>
    </lineage>
</organism>
<comment type="caution">
    <text evidence="2">The sequence shown here is derived from an EMBL/GenBank/DDBJ whole genome shotgun (WGS) entry which is preliminary data.</text>
</comment>
<proteinExistence type="predicted"/>
<evidence type="ECO:0000313" key="3">
    <source>
        <dbReference type="Proteomes" id="UP001303160"/>
    </source>
</evidence>
<reference evidence="2" key="2">
    <citation type="submission" date="2023-05" db="EMBL/GenBank/DDBJ databases">
        <authorList>
            <consortium name="Lawrence Berkeley National Laboratory"/>
            <person name="Steindorff A."/>
            <person name="Hensen N."/>
            <person name="Bonometti L."/>
            <person name="Westerberg I."/>
            <person name="Brannstrom I.O."/>
            <person name="Guillou S."/>
            <person name="Cros-Aarteil S."/>
            <person name="Calhoun S."/>
            <person name="Haridas S."/>
            <person name="Kuo A."/>
            <person name="Mondo S."/>
            <person name="Pangilinan J."/>
            <person name="Riley R."/>
            <person name="Labutti K."/>
            <person name="Andreopoulos B."/>
            <person name="Lipzen A."/>
            <person name="Chen C."/>
            <person name="Yanf M."/>
            <person name="Daum C."/>
            <person name="Ng V."/>
            <person name="Clum A."/>
            <person name="Ohm R."/>
            <person name="Martin F."/>
            <person name="Silar P."/>
            <person name="Natvig D."/>
            <person name="Lalanne C."/>
            <person name="Gautier V."/>
            <person name="Ament-Velasquez S.L."/>
            <person name="Kruys A."/>
            <person name="Hutchinson M.I."/>
            <person name="Powell A.J."/>
            <person name="Barry K."/>
            <person name="Miller A.N."/>
            <person name="Grigoriev I.V."/>
            <person name="Debuchy R."/>
            <person name="Gladieux P."/>
            <person name="Thoren M.H."/>
            <person name="Johannesson H."/>
        </authorList>
    </citation>
    <scope>NUCLEOTIDE SEQUENCE</scope>
    <source>
        <strain evidence="2">CBS 315.58</strain>
    </source>
</reference>
<gene>
    <name evidence="2" type="ORF">QBC40DRAFT_343499</name>
</gene>
<dbReference type="Proteomes" id="UP001303160">
    <property type="component" value="Unassembled WGS sequence"/>
</dbReference>
<dbReference type="EMBL" id="MU864016">
    <property type="protein sequence ID" value="KAK4195336.1"/>
    <property type="molecule type" value="Genomic_DNA"/>
</dbReference>
<dbReference type="AlphaFoldDB" id="A0AAN7ANI6"/>
<accession>A0AAN7ANI6</accession>
<sequence>MDTITLADGRLVRPPIPHQHPTPLPHQPQLQLQQEQQEDSSILLARDWSEPVRLTRKNLALFNKMAGHDSEPTESLETGSLKMSSSTTISTKMSGFARRATENGILSLHNSQLPKNIDSIRRRYAAPRATPSPTQSEFEDYATKNQGDPNEATVMARFQRFLLKSFKGAYIQVFNRQFTGFPTGVGFNDGLSAAQPDFVEGLAKPGKWPLEVRGIGGAVLHAGDLNSIVLPHIAGEFQRPGGQMEAAEVQARYDGAALTYARNQALAEMDTADAPANAHVTTFATDGNSLHIYAHYTDSEGRYHQSPVESTAINSHERYKLGQRMIRNAQQHAREESYRLRDQLEAHYQKHREGASNDEALRLKRQC</sequence>
<keyword evidence="3" id="KW-1185">Reference proteome</keyword>
<evidence type="ECO:0000313" key="2">
    <source>
        <dbReference type="EMBL" id="KAK4195336.1"/>
    </source>
</evidence>
<feature type="region of interest" description="Disordered" evidence="1">
    <location>
        <begin position="1"/>
        <end position="26"/>
    </location>
</feature>
<protein>
    <submittedName>
        <fullName evidence="2">Uncharacterized protein</fullName>
    </submittedName>
</protein>
<feature type="region of interest" description="Disordered" evidence="1">
    <location>
        <begin position="126"/>
        <end position="146"/>
    </location>
</feature>
<evidence type="ECO:0000256" key="1">
    <source>
        <dbReference type="SAM" id="MobiDB-lite"/>
    </source>
</evidence>